<proteinExistence type="predicted"/>
<evidence type="ECO:0000313" key="1">
    <source>
        <dbReference type="EMBL" id="SON48156.1"/>
    </source>
</evidence>
<dbReference type="EMBL" id="LT960611">
    <property type="protein sequence ID" value="SON48156.1"/>
    <property type="molecule type" value="Genomic_DNA"/>
</dbReference>
<protein>
    <submittedName>
        <fullName evidence="1">Prophage CP4-57 regulatory family protein</fullName>
    </submittedName>
</protein>
<dbReference type="InterPro" id="IPR009061">
    <property type="entry name" value="DNA-bd_dom_put_sf"/>
</dbReference>
<organism evidence="1 2">
    <name type="scientific">Vibrio tapetis subsp. tapetis</name>
    <dbReference type="NCBI Taxonomy" id="1671868"/>
    <lineage>
        <taxon>Bacteria</taxon>
        <taxon>Pseudomonadati</taxon>
        <taxon>Pseudomonadota</taxon>
        <taxon>Gammaproteobacteria</taxon>
        <taxon>Vibrionales</taxon>
        <taxon>Vibrionaceae</taxon>
        <taxon>Vibrio</taxon>
    </lineage>
</organism>
<sequence length="61" mass="7279">MTRDKIMSLQEVAAEVKRSPRTVWRWWAKDKSFPKPIQMNGRCLGWRESVFVEWLNKQGGE</sequence>
<dbReference type="AlphaFoldDB" id="A0A2N8Z8E8"/>
<dbReference type="Proteomes" id="UP000235828">
    <property type="component" value="Chromosome A"/>
</dbReference>
<dbReference type="InterPro" id="IPR010260">
    <property type="entry name" value="AlpA"/>
</dbReference>
<dbReference type="RefSeq" id="WP_102521075.1">
    <property type="nucleotide sequence ID" value="NZ_LT960611.1"/>
</dbReference>
<keyword evidence="2" id="KW-1185">Reference proteome</keyword>
<reference evidence="1 2" key="1">
    <citation type="submission" date="2017-10" db="EMBL/GenBank/DDBJ databases">
        <authorList>
            <person name="Banno H."/>
            <person name="Chua N.-H."/>
        </authorList>
    </citation>
    <scope>NUCLEOTIDE SEQUENCE [LARGE SCALE GENOMIC DNA]</scope>
    <source>
        <strain evidence="1">Vibrio tapetis CECT4600</strain>
    </source>
</reference>
<dbReference type="SUPFAM" id="SSF46955">
    <property type="entry name" value="Putative DNA-binding domain"/>
    <property type="match status" value="1"/>
</dbReference>
<dbReference type="Pfam" id="PF05930">
    <property type="entry name" value="Phage_AlpA"/>
    <property type="match status" value="1"/>
</dbReference>
<dbReference type="OrthoDB" id="5298532at2"/>
<evidence type="ECO:0000313" key="2">
    <source>
        <dbReference type="Proteomes" id="UP000235828"/>
    </source>
</evidence>
<name>A0A2N8Z8E8_9VIBR</name>
<accession>A0A2N8Z8E8</accession>
<gene>
    <name evidence="1" type="ORF">VTAP4600_A0177</name>
</gene>
<dbReference type="KEGG" id="vta:A0177"/>